<proteinExistence type="predicted"/>
<dbReference type="Proteomes" id="UP001338125">
    <property type="component" value="Unassembled WGS sequence"/>
</dbReference>
<accession>A0ABR0SW83</accession>
<comment type="caution">
    <text evidence="1">The sequence shown here is derived from an EMBL/GenBank/DDBJ whole genome shotgun (WGS) entry which is preliminary data.</text>
</comment>
<reference evidence="1 2" key="1">
    <citation type="submission" date="2024-01" db="EMBL/GenBank/DDBJ databases">
        <title>Complete genome of Cladobotryum mycophilum ATHUM6906.</title>
        <authorList>
            <person name="Christinaki A.C."/>
            <person name="Myridakis A.I."/>
            <person name="Kouvelis V.N."/>
        </authorList>
    </citation>
    <scope>NUCLEOTIDE SEQUENCE [LARGE SCALE GENOMIC DNA]</scope>
    <source>
        <strain evidence="1 2">ATHUM6906</strain>
    </source>
</reference>
<keyword evidence="1" id="KW-0863">Zinc-finger</keyword>
<protein>
    <submittedName>
        <fullName evidence="1">C2H2-type zinc-finger transcription factor clz7</fullName>
    </submittedName>
</protein>
<name>A0ABR0SW83_9HYPO</name>
<keyword evidence="1" id="KW-0862">Zinc</keyword>
<keyword evidence="1" id="KW-0479">Metal-binding</keyword>
<evidence type="ECO:0000313" key="1">
    <source>
        <dbReference type="EMBL" id="KAK5996389.1"/>
    </source>
</evidence>
<dbReference type="EMBL" id="JAVFKD010000002">
    <property type="protein sequence ID" value="KAK5996389.1"/>
    <property type="molecule type" value="Genomic_DNA"/>
</dbReference>
<dbReference type="GO" id="GO:0008270">
    <property type="term" value="F:zinc ion binding"/>
    <property type="evidence" value="ECO:0007669"/>
    <property type="project" value="UniProtKB-KW"/>
</dbReference>
<sequence>MSWHDESDLIGSLDSAYPSFDLTRHDPYYEPSQSYVDDGRSLGLDMAAASTNHCCLGPNLYHRLPSSNVESFITSNKNATIRSMPPQLTNIGVPVARGDLAVDTQLNFGISDEDDLSLAGLDGSAIDARSSPLDYLPQYRSEYECFPSDSLPLQDGTSNSSQASNSDDHSSQTPVCWNHGCNGKSFSSWSNLRRHQRERDGISPKCFCPRCGAYFSRTTARNQHLANMSCTRIRRYSNGRERPSLAKLQQGKREVEASLS</sequence>
<organism evidence="1 2">
    <name type="scientific">Cladobotryum mycophilum</name>
    <dbReference type="NCBI Taxonomy" id="491253"/>
    <lineage>
        <taxon>Eukaryota</taxon>
        <taxon>Fungi</taxon>
        <taxon>Dikarya</taxon>
        <taxon>Ascomycota</taxon>
        <taxon>Pezizomycotina</taxon>
        <taxon>Sordariomycetes</taxon>
        <taxon>Hypocreomycetidae</taxon>
        <taxon>Hypocreales</taxon>
        <taxon>Hypocreaceae</taxon>
        <taxon>Cladobotryum</taxon>
    </lineage>
</organism>
<evidence type="ECO:0000313" key="2">
    <source>
        <dbReference type="Proteomes" id="UP001338125"/>
    </source>
</evidence>
<gene>
    <name evidence="1" type="ORF">PT974_01723</name>
</gene>
<keyword evidence="2" id="KW-1185">Reference proteome</keyword>
<dbReference type="Gene3D" id="3.30.160.60">
    <property type="entry name" value="Classic Zinc Finger"/>
    <property type="match status" value="1"/>
</dbReference>